<evidence type="ECO:0000313" key="1">
    <source>
        <dbReference type="EMBL" id="CAA9381748.1"/>
    </source>
</evidence>
<name>A0A6J4NC21_9ACTN</name>
<protein>
    <submittedName>
        <fullName evidence="1">Uncharacterized protein</fullName>
    </submittedName>
</protein>
<proteinExistence type="predicted"/>
<sequence length="68" mass="7648">MRILGPLRDPSKKVRGRLLATLYLVWGRVVADIPDLNRELVAVLAGQRLLTLHYLQQRDQASARGTVV</sequence>
<dbReference type="AlphaFoldDB" id="A0A6J4NC21"/>
<gene>
    <name evidence="1" type="ORF">AVDCRST_MAG01-01-5</name>
</gene>
<accession>A0A6J4NC21</accession>
<dbReference type="EMBL" id="CADCUW010000001">
    <property type="protein sequence ID" value="CAA9381748.1"/>
    <property type="molecule type" value="Genomic_DNA"/>
</dbReference>
<organism evidence="1">
    <name type="scientific">uncultured Rubrobacteraceae bacterium</name>
    <dbReference type="NCBI Taxonomy" id="349277"/>
    <lineage>
        <taxon>Bacteria</taxon>
        <taxon>Bacillati</taxon>
        <taxon>Actinomycetota</taxon>
        <taxon>Rubrobacteria</taxon>
        <taxon>Rubrobacterales</taxon>
        <taxon>Rubrobacteraceae</taxon>
        <taxon>environmental samples</taxon>
    </lineage>
</organism>
<reference evidence="1" key="1">
    <citation type="submission" date="2020-02" db="EMBL/GenBank/DDBJ databases">
        <authorList>
            <person name="Meier V. D."/>
        </authorList>
    </citation>
    <scope>NUCLEOTIDE SEQUENCE</scope>
    <source>
        <strain evidence="1">AVDCRST_MAG01</strain>
    </source>
</reference>